<name>A0A9D4EGW7_DREPO</name>
<organism evidence="1 2">
    <name type="scientific">Dreissena polymorpha</name>
    <name type="common">Zebra mussel</name>
    <name type="synonym">Mytilus polymorpha</name>
    <dbReference type="NCBI Taxonomy" id="45954"/>
    <lineage>
        <taxon>Eukaryota</taxon>
        <taxon>Metazoa</taxon>
        <taxon>Spiralia</taxon>
        <taxon>Lophotrochozoa</taxon>
        <taxon>Mollusca</taxon>
        <taxon>Bivalvia</taxon>
        <taxon>Autobranchia</taxon>
        <taxon>Heteroconchia</taxon>
        <taxon>Euheterodonta</taxon>
        <taxon>Imparidentia</taxon>
        <taxon>Neoheterodontei</taxon>
        <taxon>Myida</taxon>
        <taxon>Dreissenoidea</taxon>
        <taxon>Dreissenidae</taxon>
        <taxon>Dreissena</taxon>
    </lineage>
</organism>
<keyword evidence="2" id="KW-1185">Reference proteome</keyword>
<sequence length="50" mass="5643">MDSCDRNEKQQRTWITIITDLINEGPILVLRLPKIRQAIVSHPVSSAIGD</sequence>
<evidence type="ECO:0000313" key="1">
    <source>
        <dbReference type="EMBL" id="KAH3778964.1"/>
    </source>
</evidence>
<reference evidence="1" key="1">
    <citation type="journal article" date="2019" name="bioRxiv">
        <title>The Genome of the Zebra Mussel, Dreissena polymorpha: A Resource for Invasive Species Research.</title>
        <authorList>
            <person name="McCartney M.A."/>
            <person name="Auch B."/>
            <person name="Kono T."/>
            <person name="Mallez S."/>
            <person name="Zhang Y."/>
            <person name="Obille A."/>
            <person name="Becker A."/>
            <person name="Abrahante J.E."/>
            <person name="Garbe J."/>
            <person name="Badalamenti J.P."/>
            <person name="Herman A."/>
            <person name="Mangelson H."/>
            <person name="Liachko I."/>
            <person name="Sullivan S."/>
            <person name="Sone E.D."/>
            <person name="Koren S."/>
            <person name="Silverstein K.A.T."/>
            <person name="Beckman K.B."/>
            <person name="Gohl D.M."/>
        </authorList>
    </citation>
    <scope>NUCLEOTIDE SEQUENCE</scope>
    <source>
        <strain evidence="1">Duluth1</strain>
        <tissue evidence="1">Whole animal</tissue>
    </source>
</reference>
<comment type="caution">
    <text evidence="1">The sequence shown here is derived from an EMBL/GenBank/DDBJ whole genome shotgun (WGS) entry which is preliminary data.</text>
</comment>
<proteinExistence type="predicted"/>
<accession>A0A9D4EGW7</accession>
<dbReference type="EMBL" id="JAIWYP010000009">
    <property type="protein sequence ID" value="KAH3778964.1"/>
    <property type="molecule type" value="Genomic_DNA"/>
</dbReference>
<dbReference type="Proteomes" id="UP000828390">
    <property type="component" value="Unassembled WGS sequence"/>
</dbReference>
<evidence type="ECO:0000313" key="2">
    <source>
        <dbReference type="Proteomes" id="UP000828390"/>
    </source>
</evidence>
<reference evidence="1" key="2">
    <citation type="submission" date="2020-11" db="EMBL/GenBank/DDBJ databases">
        <authorList>
            <person name="McCartney M.A."/>
            <person name="Auch B."/>
            <person name="Kono T."/>
            <person name="Mallez S."/>
            <person name="Becker A."/>
            <person name="Gohl D.M."/>
            <person name="Silverstein K.A.T."/>
            <person name="Koren S."/>
            <person name="Bechman K.B."/>
            <person name="Herman A."/>
            <person name="Abrahante J.E."/>
            <person name="Garbe J."/>
        </authorList>
    </citation>
    <scope>NUCLEOTIDE SEQUENCE</scope>
    <source>
        <strain evidence="1">Duluth1</strain>
        <tissue evidence="1">Whole animal</tissue>
    </source>
</reference>
<dbReference type="AlphaFoldDB" id="A0A9D4EGW7"/>
<protein>
    <submittedName>
        <fullName evidence="1">Uncharacterized protein</fullName>
    </submittedName>
</protein>
<gene>
    <name evidence="1" type="ORF">DPMN_180443</name>
</gene>